<comment type="caution">
    <text evidence="2">The sequence shown here is derived from an EMBL/GenBank/DDBJ whole genome shotgun (WGS) entry which is preliminary data.</text>
</comment>
<dbReference type="InterPro" id="IPR036249">
    <property type="entry name" value="Thioredoxin-like_sf"/>
</dbReference>
<reference evidence="2 3" key="1">
    <citation type="journal article" date="2012" name="Proc. Natl. Acad. Sci. U.S.A.">
        <title>Genome and physiology of a model Epsilonproteobacterium responsible for sulfide detoxification in marine oxygen depletion zones.</title>
        <authorList>
            <person name="Grote J."/>
            <person name="Schott T."/>
            <person name="Bruckner C.G."/>
            <person name="Glockner F.O."/>
            <person name="Jost G."/>
            <person name="Teeling H."/>
            <person name="Labrenz M."/>
            <person name="Jurgens K."/>
        </authorList>
    </citation>
    <scope>NUCLEOTIDE SEQUENCE [LARGE SCALE GENOMIC DNA]</scope>
    <source>
        <strain evidence="2 3">GD1</strain>
    </source>
</reference>
<accession>H1FRM9</accession>
<feature type="domain" description="Spermatogenesis-associated protein 20-like TRX" evidence="1">
    <location>
        <begin position="23"/>
        <end position="81"/>
    </location>
</feature>
<dbReference type="RefSeq" id="WP_008338194.1">
    <property type="nucleotide sequence ID" value="NZ_AFRZ01000001.1"/>
</dbReference>
<keyword evidence="3" id="KW-1185">Reference proteome</keyword>
<proteinExistence type="predicted"/>
<evidence type="ECO:0000313" key="2">
    <source>
        <dbReference type="EMBL" id="EHP28582.1"/>
    </source>
</evidence>
<dbReference type="SUPFAM" id="SSF52833">
    <property type="entry name" value="Thioredoxin-like"/>
    <property type="match status" value="1"/>
</dbReference>
<name>B6BLC8_SULGG</name>
<dbReference type="PATRIC" id="fig|929558.5.peg.54"/>
<protein>
    <recommendedName>
        <fullName evidence="1">Spermatogenesis-associated protein 20-like TRX domain-containing protein</fullName>
    </recommendedName>
</protein>
<dbReference type="eggNOG" id="COG2143">
    <property type="taxonomic scope" value="Bacteria"/>
</dbReference>
<gene>
    <name evidence="2" type="ORF">SMGD1_0055</name>
</gene>
<dbReference type="Pfam" id="PF03190">
    <property type="entry name" value="Thioredox_DsbH"/>
    <property type="match status" value="1"/>
</dbReference>
<accession>B6BLC8</accession>
<dbReference type="Gene3D" id="3.40.30.10">
    <property type="entry name" value="Glutaredoxin"/>
    <property type="match status" value="1"/>
</dbReference>
<dbReference type="HOGENOM" id="CLU_090389_8_4_7"/>
<sequence length="124" mass="14482">MNKILIVLLITASSLLSVEFHSYKDALKLQEQSKKIIMIDVVKTGCHYCEDMDRNVFRDKEMSKWLNERFISVKINLNNEELPLGIKVHFTPTFYFVDSNKKILKTIPGSWNIEDFKDLTKGIK</sequence>
<dbReference type="STRING" id="929558.SMGD1_0055"/>
<dbReference type="AlphaFoldDB" id="B6BLC8"/>
<dbReference type="EMBL" id="AFRZ01000001">
    <property type="protein sequence ID" value="EHP28582.1"/>
    <property type="molecule type" value="Genomic_DNA"/>
</dbReference>
<organism evidence="2 3">
    <name type="scientific">Sulfurimonas gotlandica (strain DSM 19862 / JCM 16533 / GD1)</name>
    <dbReference type="NCBI Taxonomy" id="929558"/>
    <lineage>
        <taxon>Bacteria</taxon>
        <taxon>Pseudomonadati</taxon>
        <taxon>Campylobacterota</taxon>
        <taxon>Epsilonproteobacteria</taxon>
        <taxon>Campylobacterales</taxon>
        <taxon>Sulfurimonadaceae</taxon>
        <taxon>Sulfurimonas</taxon>
    </lineage>
</organism>
<dbReference type="InterPro" id="IPR004879">
    <property type="entry name" value="Ssp411-like_TRX"/>
</dbReference>
<dbReference type="OrthoDB" id="5372481at2"/>
<dbReference type="Proteomes" id="UP000006431">
    <property type="component" value="Unassembled WGS sequence"/>
</dbReference>
<evidence type="ECO:0000259" key="1">
    <source>
        <dbReference type="Pfam" id="PF03190"/>
    </source>
</evidence>
<evidence type="ECO:0000313" key="3">
    <source>
        <dbReference type="Proteomes" id="UP000006431"/>
    </source>
</evidence>